<dbReference type="Gene3D" id="3.40.50.300">
    <property type="entry name" value="P-loop containing nucleotide triphosphate hydrolases"/>
    <property type="match status" value="2"/>
</dbReference>
<gene>
    <name evidence="4" type="ORF">FDG2_5829</name>
</gene>
<evidence type="ECO:0000313" key="5">
    <source>
        <dbReference type="Proteomes" id="UP000199013"/>
    </source>
</evidence>
<reference evidence="5" key="1">
    <citation type="submission" date="2016-02" db="EMBL/GenBank/DDBJ databases">
        <authorList>
            <person name="Wibberg D."/>
        </authorList>
    </citation>
    <scope>NUCLEOTIDE SEQUENCE [LARGE SCALE GENOMIC DNA]</scope>
</reference>
<dbReference type="AlphaFoldDB" id="A0A1C3PFP0"/>
<evidence type="ECO:0000259" key="2">
    <source>
        <dbReference type="Pfam" id="PF12476"/>
    </source>
</evidence>
<feature type="domain" description="ATPase AAA-type core" evidence="3">
    <location>
        <begin position="231"/>
        <end position="300"/>
    </location>
</feature>
<dbReference type="EMBL" id="FLUV01002406">
    <property type="protein sequence ID" value="SBW28662.1"/>
    <property type="molecule type" value="Genomic_DNA"/>
</dbReference>
<organism evidence="4 5">
    <name type="scientific">Candidatus Protofrankia californiensis</name>
    <dbReference type="NCBI Taxonomy" id="1839754"/>
    <lineage>
        <taxon>Bacteria</taxon>
        <taxon>Bacillati</taxon>
        <taxon>Actinomycetota</taxon>
        <taxon>Actinomycetes</taxon>
        <taxon>Frankiales</taxon>
        <taxon>Frankiaceae</taxon>
        <taxon>Protofrankia</taxon>
    </lineage>
</organism>
<keyword evidence="1" id="KW-0812">Transmembrane</keyword>
<evidence type="ECO:0000313" key="4">
    <source>
        <dbReference type="EMBL" id="SBW28662.1"/>
    </source>
</evidence>
<evidence type="ECO:0008006" key="6">
    <source>
        <dbReference type="Google" id="ProtNLM"/>
    </source>
</evidence>
<sequence>MTTLAIRNFKRFVSTDLTIRPLTVLTGLNGTGKSTAIQALLLARQVVENAGTRVVQLNGPYGLALGEAFDVLHSEAERQQIEIRIDSAGTSYGYLFDVPDDRALNLPIRGRPAAVPSILTGQGVSFSYLNAERLGPRDQLDVTAEDPARIGVGVRGEYTAQALALHETVEVREVLLHPRTLEHGVTTLRTQVETWASDIIRPIRLTAQWPAGITASLIRFQEPGLLSEQIRPANMGFGFSYALPIIVAGLLIPAGGVLIVENPEAHLHPAGQSRLGRFLGRVAGSGAQVIVETHSDHVINGIRLAVADDRTLDRAGVVVHFFGDGEDGDPATIEFTGRGGLTMWPKGFFDQLEEDLGRLARAKRREE</sequence>
<dbReference type="PIRSF" id="PIRSF034888">
    <property type="entry name" value="P-loop_UCP034888"/>
    <property type="match status" value="1"/>
</dbReference>
<accession>A0A1C3PFP0</accession>
<keyword evidence="1" id="KW-1133">Transmembrane helix</keyword>
<dbReference type="InterPro" id="IPR003959">
    <property type="entry name" value="ATPase_AAA_core"/>
</dbReference>
<feature type="transmembrane region" description="Helical" evidence="1">
    <location>
        <begin position="239"/>
        <end position="260"/>
    </location>
</feature>
<dbReference type="SUPFAM" id="SSF52540">
    <property type="entry name" value="P-loop containing nucleoside triphosphate hydrolases"/>
    <property type="match status" value="1"/>
</dbReference>
<dbReference type="InterPro" id="IPR022532">
    <property type="entry name" value="DUF3696"/>
</dbReference>
<feature type="domain" description="DUF3696" evidence="2">
    <location>
        <begin position="335"/>
        <end position="359"/>
    </location>
</feature>
<dbReference type="GO" id="GO:0016887">
    <property type="term" value="F:ATP hydrolysis activity"/>
    <property type="evidence" value="ECO:0007669"/>
    <property type="project" value="InterPro"/>
</dbReference>
<keyword evidence="1" id="KW-0472">Membrane</keyword>
<dbReference type="InterPro" id="IPR014592">
    <property type="entry name" value="P-loop_UCP034888"/>
</dbReference>
<dbReference type="Pfam" id="PF12476">
    <property type="entry name" value="DUF3696"/>
    <property type="match status" value="1"/>
</dbReference>
<dbReference type="InterPro" id="IPR027417">
    <property type="entry name" value="P-loop_NTPase"/>
</dbReference>
<dbReference type="Proteomes" id="UP000199013">
    <property type="component" value="Unassembled WGS sequence"/>
</dbReference>
<dbReference type="PANTHER" id="PTHR43581">
    <property type="entry name" value="ATP/GTP PHOSPHATASE"/>
    <property type="match status" value="1"/>
</dbReference>
<dbReference type="GO" id="GO:0005524">
    <property type="term" value="F:ATP binding"/>
    <property type="evidence" value="ECO:0007669"/>
    <property type="project" value="InterPro"/>
</dbReference>
<evidence type="ECO:0000259" key="3">
    <source>
        <dbReference type="Pfam" id="PF13304"/>
    </source>
</evidence>
<keyword evidence="5" id="KW-1185">Reference proteome</keyword>
<dbReference type="Pfam" id="PF13304">
    <property type="entry name" value="AAA_21"/>
    <property type="match status" value="1"/>
</dbReference>
<name>A0A1C3PFP0_9ACTN</name>
<protein>
    <recommendedName>
        <fullName evidence="6">DUF3696 domain-containing protein</fullName>
    </recommendedName>
</protein>
<dbReference type="InterPro" id="IPR051396">
    <property type="entry name" value="Bact_Antivir_Def_Nuclease"/>
</dbReference>
<proteinExistence type="predicted"/>
<dbReference type="PANTHER" id="PTHR43581:SF2">
    <property type="entry name" value="EXCINUCLEASE ATPASE SUBUNIT"/>
    <property type="match status" value="1"/>
</dbReference>
<evidence type="ECO:0000256" key="1">
    <source>
        <dbReference type="SAM" id="Phobius"/>
    </source>
</evidence>